<dbReference type="Proteomes" id="UP001605036">
    <property type="component" value="Unassembled WGS sequence"/>
</dbReference>
<protein>
    <recommendedName>
        <fullName evidence="3">Protein COFACTOR ASSEMBLY OF COMPLEX C SUBUNIT B CCB4, chloroplastic</fullName>
    </recommendedName>
</protein>
<evidence type="ECO:0000313" key="1">
    <source>
        <dbReference type="EMBL" id="KAL2653180.1"/>
    </source>
</evidence>
<sequence length="299" mass="32629">MEAVVESHCFSRIWNCMTSSNSATSSSWNGVCRRRAGSLGRLKLGTKVRVPRCRIRAVSSEVKRDDDGDGWIVENAEMVRSFPLFVGGASFAAVLLNRAFSGIASIADASSAQSRADVLALALSASVVLTGLVWKSIQSRPQFPVALYGVECMRVASSLPTEVVREVTWAWESLENATRTRSMIVVYRNRCILQAGLAAEREDQGGPEFVDASRVLQGSLYKTLKESKKQSYLANLALYPDRFELPFLPPNTQALILQPLGEDGVLILGSDTLRGFGPNDQRWIVAIGEKLDSALADTV</sequence>
<dbReference type="AlphaFoldDB" id="A0ABD1ZQJ2"/>
<accession>A0ABD1ZQJ2</accession>
<comment type="caution">
    <text evidence="1">The sequence shown here is derived from an EMBL/GenBank/DDBJ whole genome shotgun (WGS) entry which is preliminary data.</text>
</comment>
<organism evidence="1 2">
    <name type="scientific">Riccia fluitans</name>
    <dbReference type="NCBI Taxonomy" id="41844"/>
    <lineage>
        <taxon>Eukaryota</taxon>
        <taxon>Viridiplantae</taxon>
        <taxon>Streptophyta</taxon>
        <taxon>Embryophyta</taxon>
        <taxon>Marchantiophyta</taxon>
        <taxon>Marchantiopsida</taxon>
        <taxon>Marchantiidae</taxon>
        <taxon>Marchantiales</taxon>
        <taxon>Ricciaceae</taxon>
        <taxon>Riccia</taxon>
    </lineage>
</organism>
<reference evidence="1 2" key="1">
    <citation type="submission" date="2024-09" db="EMBL/GenBank/DDBJ databases">
        <title>Chromosome-scale assembly of Riccia fluitans.</title>
        <authorList>
            <person name="Paukszto L."/>
            <person name="Sawicki J."/>
            <person name="Karawczyk K."/>
            <person name="Piernik-Szablinska J."/>
            <person name="Szczecinska M."/>
            <person name="Mazdziarz M."/>
        </authorList>
    </citation>
    <scope>NUCLEOTIDE SEQUENCE [LARGE SCALE GENOMIC DNA]</scope>
    <source>
        <strain evidence="1">Rf_01</strain>
        <tissue evidence="1">Aerial parts of the thallus</tissue>
    </source>
</reference>
<dbReference type="EMBL" id="JBHFFA010000001">
    <property type="protein sequence ID" value="KAL2653180.1"/>
    <property type="molecule type" value="Genomic_DNA"/>
</dbReference>
<evidence type="ECO:0008006" key="3">
    <source>
        <dbReference type="Google" id="ProtNLM"/>
    </source>
</evidence>
<dbReference type="PANTHER" id="PTHR34943:SF2">
    <property type="entry name" value="PROTEIN COFACTOR ASSEMBLY OF COMPLEX C SUBUNIT B CCB4, CHLOROPLASTIC"/>
    <property type="match status" value="1"/>
</dbReference>
<dbReference type="PANTHER" id="PTHR34943">
    <property type="match status" value="1"/>
</dbReference>
<gene>
    <name evidence="1" type="ORF">R1flu_021308</name>
</gene>
<keyword evidence="2" id="KW-1185">Reference proteome</keyword>
<dbReference type="InterPro" id="IPR044705">
    <property type="entry name" value="CCB4"/>
</dbReference>
<name>A0ABD1ZQJ2_9MARC</name>
<proteinExistence type="predicted"/>
<dbReference type="InterPro" id="IPR021325">
    <property type="entry name" value="CCB2/CCB4"/>
</dbReference>
<dbReference type="Pfam" id="PF11152">
    <property type="entry name" value="CCB2_CCB4"/>
    <property type="match status" value="1"/>
</dbReference>
<evidence type="ECO:0000313" key="2">
    <source>
        <dbReference type="Proteomes" id="UP001605036"/>
    </source>
</evidence>